<dbReference type="Gene3D" id="3.40.800.20">
    <property type="entry name" value="Histone deacetylase domain"/>
    <property type="match status" value="1"/>
</dbReference>
<dbReference type="GO" id="GO:0040029">
    <property type="term" value="P:epigenetic regulation of gene expression"/>
    <property type="evidence" value="ECO:0007669"/>
    <property type="project" value="TreeGrafter"/>
</dbReference>
<comment type="similarity">
    <text evidence="2">Belongs to the histone deacetylase family.</text>
</comment>
<dbReference type="SUPFAM" id="SSF52768">
    <property type="entry name" value="Arginase/deacetylase"/>
    <property type="match status" value="1"/>
</dbReference>
<keyword evidence="8" id="KW-1185">Reference proteome</keyword>
<evidence type="ECO:0000256" key="5">
    <source>
        <dbReference type="ARBA" id="ARBA00022833"/>
    </source>
</evidence>
<sequence>MKVIYSSDQQEHAPRAFISSGRLLDSPERPERAERFLEAVRAAGHDIEAPGNFGRREIAAVHGVDYLEFLETAHERWSALPDASPEVIANVHPGRHMAHRPDHVVGQAGWHMADTACPIGAGTWKAARSAAHCALTGMRFLLENETPVYALCRPPGHHAFADMAGGFCFLNNAAIAAQQAVAAGRTVAILDIDVHHGNGTQGIFYGRRDVMFVSVHAHPGDFYPFFSGYADERGRGEGEGYNLNLPLARGAGDQDYLAAVEKGLAAIRRYGADCVVVSLGLDAQENDPLGILSVTTEGFRRAGRLIGRAATPALIVQEGGYLCPELGANLAAFLSGYLDR</sequence>
<dbReference type="Proteomes" id="UP000229498">
    <property type="component" value="Unassembled WGS sequence"/>
</dbReference>
<evidence type="ECO:0000256" key="2">
    <source>
        <dbReference type="ARBA" id="ARBA00005947"/>
    </source>
</evidence>
<dbReference type="GO" id="GO:0046872">
    <property type="term" value="F:metal ion binding"/>
    <property type="evidence" value="ECO:0007669"/>
    <property type="project" value="UniProtKB-KW"/>
</dbReference>
<keyword evidence="3" id="KW-0479">Metal-binding</keyword>
<keyword evidence="4 7" id="KW-0378">Hydrolase</keyword>
<keyword evidence="5" id="KW-0862">Zinc</keyword>
<comment type="caution">
    <text evidence="7">The sequence shown here is derived from an EMBL/GenBank/DDBJ whole genome shotgun (WGS) entry which is preliminary data.</text>
</comment>
<gene>
    <name evidence="7" type="ORF">CVT23_03700</name>
</gene>
<dbReference type="PANTHER" id="PTHR10625">
    <property type="entry name" value="HISTONE DEACETYLASE HDAC1-RELATED"/>
    <property type="match status" value="1"/>
</dbReference>
<protein>
    <submittedName>
        <fullName evidence="7">Acetylpolyamine amidohydrolase</fullName>
    </submittedName>
</protein>
<evidence type="ECO:0000256" key="3">
    <source>
        <dbReference type="ARBA" id="ARBA00022723"/>
    </source>
</evidence>
<dbReference type="EMBL" id="PHIG01000011">
    <property type="protein sequence ID" value="PJK30979.1"/>
    <property type="molecule type" value="Genomic_DNA"/>
</dbReference>
<dbReference type="InterPro" id="IPR037138">
    <property type="entry name" value="His_deacetylse_dom_sf"/>
</dbReference>
<dbReference type="OrthoDB" id="9808367at2"/>
<dbReference type="GO" id="GO:0016787">
    <property type="term" value="F:hydrolase activity"/>
    <property type="evidence" value="ECO:0007669"/>
    <property type="project" value="UniProtKB-KW"/>
</dbReference>
<accession>A0A2M9G5H6</accession>
<comment type="cofactor">
    <cofactor evidence="1">
        <name>Zn(2+)</name>
        <dbReference type="ChEBI" id="CHEBI:29105"/>
    </cofactor>
</comment>
<dbReference type="InterPro" id="IPR000286">
    <property type="entry name" value="HDACs"/>
</dbReference>
<evidence type="ECO:0000313" key="7">
    <source>
        <dbReference type="EMBL" id="PJK30979.1"/>
    </source>
</evidence>
<name>A0A2M9G5H6_9PROT</name>
<evidence type="ECO:0000259" key="6">
    <source>
        <dbReference type="Pfam" id="PF00850"/>
    </source>
</evidence>
<dbReference type="Pfam" id="PF00850">
    <property type="entry name" value="Hist_deacetyl"/>
    <property type="match status" value="1"/>
</dbReference>
<dbReference type="PRINTS" id="PR01270">
    <property type="entry name" value="HDASUPER"/>
</dbReference>
<organism evidence="7 8">
    <name type="scientific">Minwuia thermotolerans</name>
    <dbReference type="NCBI Taxonomy" id="2056226"/>
    <lineage>
        <taxon>Bacteria</taxon>
        <taxon>Pseudomonadati</taxon>
        <taxon>Pseudomonadota</taxon>
        <taxon>Alphaproteobacteria</taxon>
        <taxon>Minwuiales</taxon>
        <taxon>Minwuiaceae</taxon>
        <taxon>Minwuia</taxon>
    </lineage>
</organism>
<dbReference type="PANTHER" id="PTHR10625:SF17">
    <property type="entry name" value="HISTONE DEACETYLASE 8"/>
    <property type="match status" value="1"/>
</dbReference>
<dbReference type="RefSeq" id="WP_109792552.1">
    <property type="nucleotide sequence ID" value="NZ_PHIG01000011.1"/>
</dbReference>
<dbReference type="InterPro" id="IPR023696">
    <property type="entry name" value="Ureohydrolase_dom_sf"/>
</dbReference>
<dbReference type="CDD" id="cd10001">
    <property type="entry name" value="HDAC_classII_APAH"/>
    <property type="match status" value="1"/>
</dbReference>
<proteinExistence type="inferred from homology"/>
<evidence type="ECO:0000256" key="1">
    <source>
        <dbReference type="ARBA" id="ARBA00001947"/>
    </source>
</evidence>
<dbReference type="GO" id="GO:0004407">
    <property type="term" value="F:histone deacetylase activity"/>
    <property type="evidence" value="ECO:0007669"/>
    <property type="project" value="TreeGrafter"/>
</dbReference>
<dbReference type="AlphaFoldDB" id="A0A2M9G5H6"/>
<evidence type="ECO:0000256" key="4">
    <source>
        <dbReference type="ARBA" id="ARBA00022801"/>
    </source>
</evidence>
<dbReference type="InterPro" id="IPR023801">
    <property type="entry name" value="His_deacetylse_dom"/>
</dbReference>
<feature type="domain" description="Histone deacetylase" evidence="6">
    <location>
        <begin position="27"/>
        <end position="334"/>
    </location>
</feature>
<reference evidence="7 8" key="1">
    <citation type="submission" date="2017-11" db="EMBL/GenBank/DDBJ databases">
        <title>Draft genome sequence of Rhizobiales bacterium SY3-13.</title>
        <authorList>
            <person name="Sun C."/>
        </authorList>
    </citation>
    <scope>NUCLEOTIDE SEQUENCE [LARGE SCALE GENOMIC DNA]</scope>
    <source>
        <strain evidence="7 8">SY3-13</strain>
    </source>
</reference>
<evidence type="ECO:0000313" key="8">
    <source>
        <dbReference type="Proteomes" id="UP000229498"/>
    </source>
</evidence>